<evidence type="ECO:0000259" key="6">
    <source>
        <dbReference type="SMART" id="SM00858"/>
    </source>
</evidence>
<evidence type="ECO:0000256" key="4">
    <source>
        <dbReference type="SAM" id="MobiDB-lite"/>
    </source>
</evidence>
<dbReference type="AlphaFoldDB" id="A0A161QNJ3"/>
<keyword evidence="2 5" id="KW-0732">Signal</keyword>
<feature type="chain" id="PRO_5007825945" evidence="5">
    <location>
        <begin position="24"/>
        <end position="384"/>
    </location>
</feature>
<name>A0A161QNJ3_9BRAD</name>
<evidence type="ECO:0000256" key="3">
    <source>
        <dbReference type="ARBA" id="ARBA00022764"/>
    </source>
</evidence>
<evidence type="ECO:0000256" key="5">
    <source>
        <dbReference type="SAM" id="SignalP"/>
    </source>
</evidence>
<comment type="caution">
    <text evidence="7">The sequence shown here is derived from an EMBL/GenBank/DDBJ whole genome shotgun (WGS) entry which is preliminary data.</text>
</comment>
<organism evidence="7 8">
    <name type="scientific">Tardiphaga robiniae</name>
    <dbReference type="NCBI Taxonomy" id="943830"/>
    <lineage>
        <taxon>Bacteria</taxon>
        <taxon>Pseudomonadati</taxon>
        <taxon>Pseudomonadota</taxon>
        <taxon>Alphaproteobacteria</taxon>
        <taxon>Hyphomicrobiales</taxon>
        <taxon>Nitrobacteraceae</taxon>
        <taxon>Tardiphaga</taxon>
    </lineage>
</organism>
<feature type="signal peptide" evidence="5">
    <location>
        <begin position="1"/>
        <end position="23"/>
    </location>
</feature>
<dbReference type="CDD" id="cd11614">
    <property type="entry name" value="SAF_CpaB_FlgA_like"/>
    <property type="match status" value="1"/>
</dbReference>
<evidence type="ECO:0000313" key="7">
    <source>
        <dbReference type="EMBL" id="KZD21734.1"/>
    </source>
</evidence>
<evidence type="ECO:0000256" key="2">
    <source>
        <dbReference type="ARBA" id="ARBA00022729"/>
    </source>
</evidence>
<keyword evidence="7" id="KW-0966">Cell projection</keyword>
<dbReference type="InterPro" id="IPR017585">
    <property type="entry name" value="SAF_FlgA"/>
</dbReference>
<comment type="subcellular location">
    <subcellularLocation>
        <location evidence="1">Periplasm</location>
    </subcellularLocation>
</comment>
<dbReference type="Pfam" id="PF13144">
    <property type="entry name" value="ChapFlgA"/>
    <property type="match status" value="1"/>
</dbReference>
<dbReference type="InterPro" id="IPR041231">
    <property type="entry name" value="FlgA_N"/>
</dbReference>
<dbReference type="SMART" id="SM00858">
    <property type="entry name" value="SAF"/>
    <property type="match status" value="1"/>
</dbReference>
<feature type="domain" description="SAF" evidence="6">
    <location>
        <begin position="200"/>
        <end position="261"/>
    </location>
</feature>
<dbReference type="Proteomes" id="UP000076574">
    <property type="component" value="Unassembled WGS sequence"/>
</dbReference>
<dbReference type="NCBIfam" id="TIGR03170">
    <property type="entry name" value="flgA_cterm"/>
    <property type="match status" value="1"/>
</dbReference>
<dbReference type="OrthoDB" id="5323072at2"/>
<protein>
    <submittedName>
        <fullName evidence="7">Flagellar biosynthesis protein FlgA</fullName>
    </submittedName>
</protein>
<dbReference type="STRING" id="943830.A4A58_11405"/>
<dbReference type="InterPro" id="IPR039246">
    <property type="entry name" value="Flagellar_FlgA"/>
</dbReference>
<gene>
    <name evidence="7" type="primary">flgA</name>
    <name evidence="7" type="ORF">A4A58_11405</name>
</gene>
<evidence type="ECO:0000256" key="1">
    <source>
        <dbReference type="ARBA" id="ARBA00004418"/>
    </source>
</evidence>
<accession>A0A161QNJ3</accession>
<keyword evidence="7" id="KW-0282">Flagellum</keyword>
<dbReference type="Pfam" id="PF17656">
    <property type="entry name" value="ChapFlgA_N"/>
    <property type="match status" value="1"/>
</dbReference>
<feature type="region of interest" description="Disordered" evidence="4">
    <location>
        <begin position="324"/>
        <end position="384"/>
    </location>
</feature>
<keyword evidence="7" id="KW-0969">Cilium</keyword>
<dbReference type="EMBL" id="LVYV01000034">
    <property type="protein sequence ID" value="KZD21734.1"/>
    <property type="molecule type" value="Genomic_DNA"/>
</dbReference>
<dbReference type="Gene3D" id="3.90.1210.10">
    <property type="entry name" value="Antifreeze-like/N-acetylneuraminic acid synthase C-terminal domain"/>
    <property type="match status" value="1"/>
</dbReference>
<dbReference type="Gene3D" id="2.30.30.760">
    <property type="match status" value="1"/>
</dbReference>
<dbReference type="InterPro" id="IPR013974">
    <property type="entry name" value="SAF"/>
</dbReference>
<dbReference type="RefSeq" id="WP_068735641.1">
    <property type="nucleotide sequence ID" value="NZ_LVYV01000034.1"/>
</dbReference>
<proteinExistence type="predicted"/>
<sequence>MIMTSAMRSLLLASALLAAAATAALGQAQRDEVIASPTLRANVTVSSDVVRIGDVIDNAGPTAQIAIYRAPDLGTVGTLSTAQVIAALRQHQVIGVDTRELKSITVTRLSRSIDSKDIENQVAQALENRHGLGAAANLSLTFDREVQGLQLDASNTGALQPVAARFDARSGRFDVTFAIGNDSNVSATKLRFTGSAVETVEAAVLVRGVERNEVLKSSDVVVERRPKAEVGNDGVTRDRAVGMQSRRQLRAGQAIRNADLAKPDLVTRDQAVTLIYETAGLYLTLRGKAIEGGTEGDVVNVINLQSKRTVSGVVVGRGQVAVSAPSPRLPAQVETPAPTLAPTRESLPSEKISQARPPLTDSPAATSPVALAANDHVPVSRKAE</sequence>
<dbReference type="GO" id="GO:0042597">
    <property type="term" value="C:periplasmic space"/>
    <property type="evidence" value="ECO:0007669"/>
    <property type="project" value="UniProtKB-SubCell"/>
</dbReference>
<keyword evidence="3" id="KW-0574">Periplasm</keyword>
<evidence type="ECO:0000313" key="8">
    <source>
        <dbReference type="Proteomes" id="UP000076574"/>
    </source>
</evidence>
<dbReference type="PANTHER" id="PTHR36307">
    <property type="entry name" value="FLAGELLA BASAL BODY P-RING FORMATION PROTEIN FLGA"/>
    <property type="match status" value="1"/>
</dbReference>
<dbReference type="GO" id="GO:0044780">
    <property type="term" value="P:bacterial-type flagellum assembly"/>
    <property type="evidence" value="ECO:0007669"/>
    <property type="project" value="InterPro"/>
</dbReference>
<reference evidence="7 8" key="1">
    <citation type="submission" date="2016-03" db="EMBL/GenBank/DDBJ databases">
        <title>Microsymbionts genomes from the relict species Vavilovia formosa (Stev.) Fed.</title>
        <authorList>
            <person name="Kopat V."/>
            <person name="Chirak E."/>
            <person name="Kimeklis A."/>
            <person name="Andronov E."/>
        </authorList>
    </citation>
    <scope>NUCLEOTIDE SEQUENCE [LARGE SCALE GENOMIC DNA]</scope>
    <source>
        <strain evidence="7 8">Vaf07</strain>
    </source>
</reference>
<dbReference type="PANTHER" id="PTHR36307:SF1">
    <property type="entry name" value="FLAGELLA BASAL BODY P-RING FORMATION PROTEIN FLGA"/>
    <property type="match status" value="1"/>
</dbReference>
<keyword evidence="8" id="KW-1185">Reference proteome</keyword>